<dbReference type="OrthoDB" id="1856718at2759"/>
<feature type="region of interest" description="Disordered" evidence="1">
    <location>
        <begin position="1"/>
        <end position="39"/>
    </location>
</feature>
<organism evidence="2 3">
    <name type="scientific">Spirodela intermedia</name>
    <name type="common">Intermediate duckweed</name>
    <dbReference type="NCBI Taxonomy" id="51605"/>
    <lineage>
        <taxon>Eukaryota</taxon>
        <taxon>Viridiplantae</taxon>
        <taxon>Streptophyta</taxon>
        <taxon>Embryophyta</taxon>
        <taxon>Tracheophyta</taxon>
        <taxon>Spermatophyta</taxon>
        <taxon>Magnoliopsida</taxon>
        <taxon>Liliopsida</taxon>
        <taxon>Araceae</taxon>
        <taxon>Lemnoideae</taxon>
        <taxon>Spirodela</taxon>
    </lineage>
</organism>
<evidence type="ECO:0000313" key="2">
    <source>
        <dbReference type="EMBL" id="CAA7399775.1"/>
    </source>
</evidence>
<accession>A0A7I8KS74</accession>
<proteinExistence type="predicted"/>
<reference evidence="2" key="1">
    <citation type="submission" date="2020-02" db="EMBL/GenBank/DDBJ databases">
        <authorList>
            <person name="Scholz U."/>
            <person name="Mascher M."/>
            <person name="Fiebig A."/>
        </authorList>
    </citation>
    <scope>NUCLEOTIDE SEQUENCE</scope>
</reference>
<gene>
    <name evidence="2" type="ORF">SI8410_07010445</name>
</gene>
<protein>
    <submittedName>
        <fullName evidence="2">Uncharacterized protein</fullName>
    </submittedName>
</protein>
<dbReference type="EMBL" id="LR746270">
    <property type="protein sequence ID" value="CAA7399775.1"/>
    <property type="molecule type" value="Genomic_DNA"/>
</dbReference>
<dbReference type="Proteomes" id="UP000663760">
    <property type="component" value="Chromosome 7"/>
</dbReference>
<evidence type="ECO:0000256" key="1">
    <source>
        <dbReference type="SAM" id="MobiDB-lite"/>
    </source>
</evidence>
<keyword evidence="3" id="KW-1185">Reference proteome</keyword>
<dbReference type="AlphaFoldDB" id="A0A7I8KS74"/>
<evidence type="ECO:0000313" key="3">
    <source>
        <dbReference type="Proteomes" id="UP000663760"/>
    </source>
</evidence>
<name>A0A7I8KS74_SPIIN</name>
<sequence length="70" mass="7825">MAYDVTTLGTPPPALKRVAGGDSTRWAEQPPPKKPRPGACCEGDCKRLWDVYYDKLDAYEKLVAERTRGK</sequence>